<feature type="non-terminal residue" evidence="2">
    <location>
        <position position="208"/>
    </location>
</feature>
<dbReference type="PANTHER" id="PTHR16199:SF4">
    <property type="entry name" value="CONDENSIN-2 COMPLEX SUBUNIT G2"/>
    <property type="match status" value="1"/>
</dbReference>
<keyword evidence="3" id="KW-1185">Reference proteome</keyword>
<dbReference type="OrthoDB" id="10062843at2759"/>
<feature type="region of interest" description="Disordered" evidence="1">
    <location>
        <begin position="122"/>
        <end position="148"/>
    </location>
</feature>
<organism evidence="2 3">
    <name type="scientific">Elysia chlorotica</name>
    <name type="common">Eastern emerald elysia</name>
    <name type="synonym">Sea slug</name>
    <dbReference type="NCBI Taxonomy" id="188477"/>
    <lineage>
        <taxon>Eukaryota</taxon>
        <taxon>Metazoa</taxon>
        <taxon>Spiralia</taxon>
        <taxon>Lophotrochozoa</taxon>
        <taxon>Mollusca</taxon>
        <taxon>Gastropoda</taxon>
        <taxon>Heterobranchia</taxon>
        <taxon>Euthyneura</taxon>
        <taxon>Panpulmonata</taxon>
        <taxon>Sacoglossa</taxon>
        <taxon>Placobranchoidea</taxon>
        <taxon>Plakobranchidae</taxon>
        <taxon>Elysia</taxon>
    </lineage>
</organism>
<feature type="compositionally biased region" description="Basic and acidic residues" evidence="1">
    <location>
        <begin position="131"/>
        <end position="142"/>
    </location>
</feature>
<dbReference type="PANTHER" id="PTHR16199">
    <property type="entry name" value="CONDENSIN-2 COMPLEX SUBUNIT G2"/>
    <property type="match status" value="1"/>
</dbReference>
<evidence type="ECO:0000313" key="2">
    <source>
        <dbReference type="EMBL" id="RUS90062.1"/>
    </source>
</evidence>
<comment type="caution">
    <text evidence="2">The sequence shown here is derived from an EMBL/GenBank/DDBJ whole genome shotgun (WGS) entry which is preliminary data.</text>
</comment>
<protein>
    <submittedName>
        <fullName evidence="2">Uncharacterized protein</fullName>
    </submittedName>
</protein>
<gene>
    <name evidence="2" type="ORF">EGW08_002175</name>
</gene>
<dbReference type="Proteomes" id="UP000271974">
    <property type="component" value="Unassembled WGS sequence"/>
</dbReference>
<accession>A0A3S0ZYV7</accession>
<dbReference type="GO" id="GO:0000796">
    <property type="term" value="C:condensin complex"/>
    <property type="evidence" value="ECO:0007669"/>
    <property type="project" value="TreeGrafter"/>
</dbReference>
<dbReference type="GO" id="GO:0000070">
    <property type="term" value="P:mitotic sister chromatid segregation"/>
    <property type="evidence" value="ECO:0007669"/>
    <property type="project" value="TreeGrafter"/>
</dbReference>
<evidence type="ECO:0000313" key="3">
    <source>
        <dbReference type="Proteomes" id="UP000271974"/>
    </source>
</evidence>
<dbReference type="EMBL" id="RQTK01000041">
    <property type="protein sequence ID" value="RUS90062.1"/>
    <property type="molecule type" value="Genomic_DNA"/>
</dbReference>
<sequence>MYISLSPVLDADEAFHPMSEGLAKKLSVTVREMMAVSQDPDLSNTLIALAGLLPSRAIPMVSQSLMNRLYKHKPASPEGAVALTCSVKALVQWGKASTLVEMLKESLEKALSCNADAEDVGETEGGAQAEKLSKNSKDGQKEQRKKKKTVGFSAAVEEAILPQEVALQALEILLAQPECRPILLARHGEALVSLARSLGTVTKNLRRF</sequence>
<dbReference type="AlphaFoldDB" id="A0A3S0ZYV7"/>
<name>A0A3S0ZYV7_ELYCH</name>
<evidence type="ECO:0000256" key="1">
    <source>
        <dbReference type="SAM" id="MobiDB-lite"/>
    </source>
</evidence>
<dbReference type="GO" id="GO:0005634">
    <property type="term" value="C:nucleus"/>
    <property type="evidence" value="ECO:0007669"/>
    <property type="project" value="TreeGrafter"/>
</dbReference>
<proteinExistence type="predicted"/>
<reference evidence="2 3" key="1">
    <citation type="submission" date="2019-01" db="EMBL/GenBank/DDBJ databases">
        <title>A draft genome assembly of the solar-powered sea slug Elysia chlorotica.</title>
        <authorList>
            <person name="Cai H."/>
            <person name="Li Q."/>
            <person name="Fang X."/>
            <person name="Li J."/>
            <person name="Curtis N.E."/>
            <person name="Altenburger A."/>
            <person name="Shibata T."/>
            <person name="Feng M."/>
            <person name="Maeda T."/>
            <person name="Schwartz J.A."/>
            <person name="Shigenobu S."/>
            <person name="Lundholm N."/>
            <person name="Nishiyama T."/>
            <person name="Yang H."/>
            <person name="Hasebe M."/>
            <person name="Li S."/>
            <person name="Pierce S.K."/>
            <person name="Wang J."/>
        </authorList>
    </citation>
    <scope>NUCLEOTIDE SEQUENCE [LARGE SCALE GENOMIC DNA]</scope>
    <source>
        <strain evidence="2">EC2010</strain>
        <tissue evidence="2">Whole organism of an adult</tissue>
    </source>
</reference>